<keyword evidence="2" id="KW-1185">Reference proteome</keyword>
<evidence type="ECO:0000313" key="1">
    <source>
        <dbReference type="EMBL" id="AKZ64655.1"/>
    </source>
</evidence>
<dbReference type="PROSITE" id="PS51257">
    <property type="entry name" value="PROKAR_LIPOPROTEIN"/>
    <property type="match status" value="1"/>
</dbReference>
<proteinExistence type="predicted"/>
<organism evidence="1 2">
    <name type="scientific">Herbaspirillum hiltneri N3</name>
    <dbReference type="NCBI Taxonomy" id="1262470"/>
    <lineage>
        <taxon>Bacteria</taxon>
        <taxon>Pseudomonadati</taxon>
        <taxon>Pseudomonadota</taxon>
        <taxon>Betaproteobacteria</taxon>
        <taxon>Burkholderiales</taxon>
        <taxon>Oxalobacteraceae</taxon>
        <taxon>Herbaspirillum</taxon>
    </lineage>
</organism>
<gene>
    <name evidence="1" type="ORF">F506_20140</name>
</gene>
<evidence type="ECO:0008006" key="3">
    <source>
        <dbReference type="Google" id="ProtNLM"/>
    </source>
</evidence>
<dbReference type="EMBL" id="CP011409">
    <property type="protein sequence ID" value="AKZ64655.1"/>
    <property type="molecule type" value="Genomic_DNA"/>
</dbReference>
<accession>A0ABN4I0L6</accession>
<dbReference type="Proteomes" id="UP000063429">
    <property type="component" value="Chromosome"/>
</dbReference>
<protein>
    <recommendedName>
        <fullName evidence="3">Lipoprotein</fullName>
    </recommendedName>
</protein>
<name>A0ABN4I0L6_9BURK</name>
<dbReference type="RefSeq" id="WP_053200383.1">
    <property type="nucleotide sequence ID" value="NZ_CP011409.1"/>
</dbReference>
<reference evidence="2" key="1">
    <citation type="journal article" date="2015" name="Genome Announc.">
        <title>Complete Genome Sequence of Herbaspirillum hiltneri N3 (DSM 17495), Isolated from Surface-Sterilized Wheat Roots.</title>
        <authorList>
            <person name="Guizelini D."/>
            <person name="Saizaki P.M."/>
            <person name="Coimbra N.A."/>
            <person name="Weiss V.A."/>
            <person name="Faoro H."/>
            <person name="Sfeir M.Z."/>
            <person name="Baura V.A."/>
            <person name="Monteiro R.A."/>
            <person name="Chubatsu L.S."/>
            <person name="Souza E.M."/>
            <person name="Cruz L.M."/>
            <person name="Pedrosa F.O."/>
            <person name="Raittz R.T."/>
            <person name="Marchaukoski J.N."/>
            <person name="Steffens M.B."/>
        </authorList>
    </citation>
    <scope>NUCLEOTIDE SEQUENCE [LARGE SCALE GENOMIC DNA]</scope>
    <source>
        <strain evidence="2">N3</strain>
    </source>
</reference>
<sequence>MSKKLLATAATCAALLTGCLIPESFKAKVDFAANGDYTFSYDGTAVHAMAAAEEKKTGSLRAKDEEGLKAEATKMKNDPLVQSAEYLGHGRYQLKLLAKKKAGENLKMMDIFSVTHAKDGVITITSPKLAAKDVQELSKLGIKIDGTLEVILPKNATVISHNATSEPKFFGLFGTYSWKIGSLDQRPEMKIKLK</sequence>
<evidence type="ECO:0000313" key="2">
    <source>
        <dbReference type="Proteomes" id="UP000063429"/>
    </source>
</evidence>